<name>A0A0N4YMS6_NIPBR</name>
<dbReference type="Proteomes" id="UP000271162">
    <property type="component" value="Unassembled WGS sequence"/>
</dbReference>
<sequence length="102" mass="11337">MNVIVAVTLVALVSFVYGDEKLEPADVTKALQTLQNTYCGQQKDAIEKCCQNGCERYLANKDVYNSELCNCVKAATAQNPTCQWAYSEYLCNAVKLFSPKQI</sequence>
<feature type="signal peptide" evidence="1">
    <location>
        <begin position="1"/>
        <end position="18"/>
    </location>
</feature>
<proteinExistence type="predicted"/>
<keyword evidence="1" id="KW-0732">Signal</keyword>
<dbReference type="WBParaSite" id="NBR_0001849901-mRNA-1">
    <property type="protein sequence ID" value="NBR_0001849901-mRNA-1"/>
    <property type="gene ID" value="NBR_0001849901"/>
</dbReference>
<organism evidence="4">
    <name type="scientific">Nippostrongylus brasiliensis</name>
    <name type="common">Rat hookworm</name>
    <dbReference type="NCBI Taxonomy" id="27835"/>
    <lineage>
        <taxon>Eukaryota</taxon>
        <taxon>Metazoa</taxon>
        <taxon>Ecdysozoa</taxon>
        <taxon>Nematoda</taxon>
        <taxon>Chromadorea</taxon>
        <taxon>Rhabditida</taxon>
        <taxon>Rhabditina</taxon>
        <taxon>Rhabditomorpha</taxon>
        <taxon>Strongyloidea</taxon>
        <taxon>Heligmosomidae</taxon>
        <taxon>Nippostrongylus</taxon>
    </lineage>
</organism>
<protein>
    <submittedName>
        <fullName evidence="4">Secretory peptide</fullName>
    </submittedName>
</protein>
<accession>A0A0N4YMS6</accession>
<gene>
    <name evidence="2" type="ORF">NBR_LOCUS18500</name>
</gene>
<reference evidence="4" key="1">
    <citation type="submission" date="2017-02" db="UniProtKB">
        <authorList>
            <consortium name="WormBaseParasite"/>
        </authorList>
    </citation>
    <scope>IDENTIFICATION</scope>
</reference>
<dbReference type="AlphaFoldDB" id="A0A0N4YMS6"/>
<evidence type="ECO:0000313" key="4">
    <source>
        <dbReference type="WBParaSite" id="NBR_0001849901-mRNA-1"/>
    </source>
</evidence>
<keyword evidence="3" id="KW-1185">Reference proteome</keyword>
<evidence type="ECO:0000313" key="3">
    <source>
        <dbReference type="Proteomes" id="UP000271162"/>
    </source>
</evidence>
<evidence type="ECO:0000256" key="1">
    <source>
        <dbReference type="SAM" id="SignalP"/>
    </source>
</evidence>
<feature type="chain" id="PRO_5043125894" evidence="1">
    <location>
        <begin position="19"/>
        <end position="102"/>
    </location>
</feature>
<dbReference type="EMBL" id="UYSL01023472">
    <property type="protein sequence ID" value="VDL82225.1"/>
    <property type="molecule type" value="Genomic_DNA"/>
</dbReference>
<reference evidence="2 3" key="2">
    <citation type="submission" date="2018-11" db="EMBL/GenBank/DDBJ databases">
        <authorList>
            <consortium name="Pathogen Informatics"/>
        </authorList>
    </citation>
    <scope>NUCLEOTIDE SEQUENCE [LARGE SCALE GENOMIC DNA]</scope>
</reference>
<evidence type="ECO:0000313" key="2">
    <source>
        <dbReference type="EMBL" id="VDL82225.1"/>
    </source>
</evidence>